<dbReference type="AlphaFoldDB" id="A0A6J1LLW3"/>
<gene>
    <name evidence="3" type="primary">LOC111596792</name>
</gene>
<dbReference type="InterPro" id="IPR043155">
    <property type="entry name" value="VPS33_dom3b"/>
</dbReference>
<name>A0A6J1LLW3_DROHY</name>
<dbReference type="Gene3D" id="3.40.50.1910">
    <property type="match status" value="3"/>
</dbReference>
<dbReference type="OrthoDB" id="10262287at2759"/>
<sequence>MFPYLRSQRVNLQLLQETSARELEQHLDSIEGIKVIVLDEAMIGPLGLVTKPKIFTDRGIKLIALKPDLRSPKEVQNIVYIVRPQVKLMDQLAAHVRNNNQAGRQFHIFFVPRRSCLCIKHLENLDVVNTFMHFGELTWNFLPLDSDVVSMEMPNAYRDVSIEGDTTALYQAAVGLVQLQRLYGRIPKIYGKGVMAQFVWDHAKQLAIDEKSLYNGDKGAIDQLILLDRGIDLLTPLATQLTYEGLIDEFYGIRQNQLTLPGEHFPAYYTNPVAASGSSGSTAGAEDPERLISDSDRKTIFLHSGEPLYGELRNKNFNEVRMLLARKVKDIQAQMNVNRQEQTVQEIKNFVDRLPQLMEQKKATSEHTAIAGLIDERINLYSFNDDLAAEQEFMICADIDRPSAYIEDQIARRSDLRNVLRLICLQCAAASGFKERVLNYYKRELAQVYGLEVLLTISHLEKAGLLRAQTESRAYAVLRKTLHLTVDDSVEVNPKDISYVHSFYAPLTARLVEHSLKPLGWQTLKSQINNLPGPTFEDFQVQLIGIGGRHAGGATPSETSLLHARRVVLVVFVGGCTFAEIAALRFLAAQEDNNVEFVIATTKVINKHSFLDSLMSS</sequence>
<dbReference type="GO" id="GO:0016192">
    <property type="term" value="P:vesicle-mediated transport"/>
    <property type="evidence" value="ECO:0007669"/>
    <property type="project" value="InterPro"/>
</dbReference>
<keyword evidence="2" id="KW-1185">Reference proteome</keyword>
<protein>
    <submittedName>
        <fullName evidence="3">Vacuolar protein sorting-associated protein 33A</fullName>
    </submittedName>
</protein>
<dbReference type="OMA" id="EFHIFFV"/>
<dbReference type="KEGG" id="dhe:111596792"/>
<dbReference type="InterPro" id="IPR001619">
    <property type="entry name" value="Sec1-like"/>
</dbReference>
<dbReference type="Gene3D" id="3.40.50.2060">
    <property type="match status" value="1"/>
</dbReference>
<organism evidence="2 3">
    <name type="scientific">Drosophila hydei</name>
    <name type="common">Fruit fly</name>
    <dbReference type="NCBI Taxonomy" id="7224"/>
    <lineage>
        <taxon>Eukaryota</taxon>
        <taxon>Metazoa</taxon>
        <taxon>Ecdysozoa</taxon>
        <taxon>Arthropoda</taxon>
        <taxon>Hexapoda</taxon>
        <taxon>Insecta</taxon>
        <taxon>Pterygota</taxon>
        <taxon>Neoptera</taxon>
        <taxon>Endopterygota</taxon>
        <taxon>Diptera</taxon>
        <taxon>Brachycera</taxon>
        <taxon>Muscomorpha</taxon>
        <taxon>Ephydroidea</taxon>
        <taxon>Drosophilidae</taxon>
        <taxon>Drosophila</taxon>
    </lineage>
</organism>
<dbReference type="PIRSF" id="PIRSF005715">
    <property type="entry name" value="VPS45_Sec1"/>
    <property type="match status" value="1"/>
</dbReference>
<comment type="similarity">
    <text evidence="1">Belongs to the STXBP/unc-18/SEC1 family.</text>
</comment>
<dbReference type="InterPro" id="IPR036045">
    <property type="entry name" value="Sec1-like_sf"/>
</dbReference>
<reference evidence="3" key="1">
    <citation type="submission" date="2025-08" db="UniProtKB">
        <authorList>
            <consortium name="RefSeq"/>
        </authorList>
    </citation>
    <scope>IDENTIFICATION</scope>
    <source>
        <strain evidence="3">15085-1641.00</strain>
        <tissue evidence="3">Whole body</tissue>
    </source>
</reference>
<dbReference type="PANTHER" id="PTHR11679">
    <property type="entry name" value="VESICLE PROTEIN SORTING-ASSOCIATED"/>
    <property type="match status" value="1"/>
</dbReference>
<evidence type="ECO:0000313" key="2">
    <source>
        <dbReference type="Proteomes" id="UP000504633"/>
    </source>
</evidence>
<dbReference type="RefSeq" id="XP_023166918.2">
    <property type="nucleotide sequence ID" value="XM_023311150.2"/>
</dbReference>
<dbReference type="SUPFAM" id="SSF56815">
    <property type="entry name" value="Sec1/munc18-like (SM) proteins"/>
    <property type="match status" value="1"/>
</dbReference>
<dbReference type="CTD" id="32947"/>
<accession>A0A6J1LLW3</accession>
<dbReference type="Gene3D" id="1.25.40.850">
    <property type="match status" value="1"/>
</dbReference>
<dbReference type="Proteomes" id="UP000504633">
    <property type="component" value="Unplaced"/>
</dbReference>
<dbReference type="Pfam" id="PF00995">
    <property type="entry name" value="Sec1"/>
    <property type="match status" value="1"/>
</dbReference>
<dbReference type="GeneID" id="111596792"/>
<dbReference type="InterPro" id="IPR043154">
    <property type="entry name" value="Sec-1-like_dom1"/>
</dbReference>
<evidence type="ECO:0000313" key="3">
    <source>
        <dbReference type="RefSeq" id="XP_023166918.2"/>
    </source>
</evidence>
<proteinExistence type="inferred from homology"/>
<evidence type="ECO:0000256" key="1">
    <source>
        <dbReference type="ARBA" id="ARBA00009884"/>
    </source>
</evidence>
<dbReference type="InterPro" id="IPR027482">
    <property type="entry name" value="Sec1-like_dom2"/>
</dbReference>